<feature type="domain" description="GGDEF" evidence="3">
    <location>
        <begin position="470"/>
        <end position="603"/>
    </location>
</feature>
<dbReference type="Proteomes" id="UP000254326">
    <property type="component" value="Unassembled WGS sequence"/>
</dbReference>
<dbReference type="Gene3D" id="3.30.70.270">
    <property type="match status" value="1"/>
</dbReference>
<proteinExistence type="predicted"/>
<evidence type="ECO:0008006" key="6">
    <source>
        <dbReference type="Google" id="ProtNLM"/>
    </source>
</evidence>
<protein>
    <recommendedName>
        <fullName evidence="6">GGDEF domain-containing protein</fullName>
    </recommendedName>
</protein>
<dbReference type="CDD" id="cd01949">
    <property type="entry name" value="GGDEF"/>
    <property type="match status" value="1"/>
</dbReference>
<dbReference type="SMART" id="SM00267">
    <property type="entry name" value="GGDEF"/>
    <property type="match status" value="1"/>
</dbReference>
<dbReference type="PROSITE" id="PS50113">
    <property type="entry name" value="PAC"/>
    <property type="match status" value="1"/>
</dbReference>
<sequence>MHKKVEELLQKHFPEQDRPKKVSEFAEELTALIEEKDDEILLLERSVDLASDVIQERDGFAISHFELFEETFFSAAEGLLLVDFENNNLIYNQVFGSIWQLPESYGGEMSISGFFNVLSQHLEQPQNFLNFLNQSHVHLSAFDGELLLKDGRWIRYDVRPRIRKDTLIGRLWTVMDITEEKRTKRSIEVIQNELRSAHELAKMGEWSLDLESNHFHFSNELISLLGIPNELNVCAFESVMFWASGEQRQKLRKKFANCRQSGAPISAELQLLIEGRDYYVILRGGIAVGVHGEVEQIFGVIQDISDLRTSEHLVKVSSHFFQSSMQGNVLMDRQRNILDFNEVAGEIFALDMDVFADQIDGRLSTAWTHDMSIHDIWRYVIEHGHWAGEVYFTNSVMQDKTLWLSLEALRDAQGKITNFIAIFNDITESKLAQEQLHQMAYFDAQTSLPNRFQFEQFLSQRLSSKTLKQHPTTLFYLDLDRFKFVNDSLGHHAGDRLLCLVGDRLKETVPNADLVARQGGDEFVVLVSGVLSKDEKIAIGENIITALTKMFLVLTNKVYIGASMGIVSLPDDADDLVTAMRYADISLYEAKKSGKGCFVFWQRSFLKDSTPERMRIESELRDAIDGNQLLMHYQPKIDAETGQVTGLEALVRWNHPRHGLIYPDSFISIAEESNIILELDRWVINAVAYQQKIWKEMGLPLMTVSVNISASHITRMELVTIFEELFQRYPFLPHCIDVELTETAIMANPDRATEVLNCLLALGVKASVDDFGSGYTSLGYLKKLNANTLKIDRSFIDGITADDYDRDVARAIIALATSMSMDVVAEGVETMEQWDLLRSFGCQYLQGYYFSRPKSAAEIAEIYLGADPLKFDRNLPTT</sequence>
<name>A0A370U7Z5_9GAMM</name>
<accession>A0A370U7Z5</accession>
<evidence type="ECO:0000259" key="3">
    <source>
        <dbReference type="PROSITE" id="PS50887"/>
    </source>
</evidence>
<feature type="domain" description="EAL" evidence="2">
    <location>
        <begin position="613"/>
        <end position="867"/>
    </location>
</feature>
<dbReference type="InterPro" id="IPR035919">
    <property type="entry name" value="EAL_sf"/>
</dbReference>
<dbReference type="PANTHER" id="PTHR44757:SF2">
    <property type="entry name" value="BIOFILM ARCHITECTURE MAINTENANCE PROTEIN MBAA"/>
    <property type="match status" value="1"/>
</dbReference>
<reference evidence="4 5" key="1">
    <citation type="submission" date="2018-06" db="EMBL/GenBank/DDBJ databases">
        <title>Marinomonas sp. YLB-05 draft genome sequence.</title>
        <authorList>
            <person name="Yu L."/>
            <person name="Tang X."/>
        </authorList>
    </citation>
    <scope>NUCLEOTIDE SEQUENCE [LARGE SCALE GENOMIC DNA]</scope>
    <source>
        <strain evidence="4 5">YLB-05</strain>
    </source>
</reference>
<dbReference type="OrthoDB" id="9804951at2"/>
<dbReference type="NCBIfam" id="TIGR00254">
    <property type="entry name" value="GGDEF"/>
    <property type="match status" value="1"/>
</dbReference>
<feature type="domain" description="PAC" evidence="1">
    <location>
        <begin position="386"/>
        <end position="438"/>
    </location>
</feature>
<dbReference type="InterPro" id="IPR029787">
    <property type="entry name" value="Nucleotide_cyclase"/>
</dbReference>
<keyword evidence="5" id="KW-1185">Reference proteome</keyword>
<dbReference type="InterPro" id="IPR000700">
    <property type="entry name" value="PAS-assoc_C"/>
</dbReference>
<dbReference type="EMBL" id="QKRA01000005">
    <property type="protein sequence ID" value="RDL43919.1"/>
    <property type="molecule type" value="Genomic_DNA"/>
</dbReference>
<dbReference type="SUPFAM" id="SSF141868">
    <property type="entry name" value="EAL domain-like"/>
    <property type="match status" value="1"/>
</dbReference>
<dbReference type="SUPFAM" id="SSF55785">
    <property type="entry name" value="PYP-like sensor domain (PAS domain)"/>
    <property type="match status" value="3"/>
</dbReference>
<dbReference type="Gene3D" id="3.30.450.20">
    <property type="entry name" value="PAS domain"/>
    <property type="match status" value="3"/>
</dbReference>
<dbReference type="InterPro" id="IPR001633">
    <property type="entry name" value="EAL_dom"/>
</dbReference>
<dbReference type="SMART" id="SM00052">
    <property type="entry name" value="EAL"/>
    <property type="match status" value="1"/>
</dbReference>
<dbReference type="Pfam" id="PF00563">
    <property type="entry name" value="EAL"/>
    <property type="match status" value="1"/>
</dbReference>
<dbReference type="PROSITE" id="PS50887">
    <property type="entry name" value="GGDEF"/>
    <property type="match status" value="1"/>
</dbReference>
<dbReference type="RefSeq" id="WP_115468404.1">
    <property type="nucleotide sequence ID" value="NZ_QKRA01000005.1"/>
</dbReference>
<dbReference type="InterPro" id="IPR043128">
    <property type="entry name" value="Rev_trsase/Diguanyl_cyclase"/>
</dbReference>
<dbReference type="InterPro" id="IPR035965">
    <property type="entry name" value="PAS-like_dom_sf"/>
</dbReference>
<dbReference type="CDD" id="cd01948">
    <property type="entry name" value="EAL"/>
    <property type="match status" value="1"/>
</dbReference>
<evidence type="ECO:0000313" key="4">
    <source>
        <dbReference type="EMBL" id="RDL43919.1"/>
    </source>
</evidence>
<evidence type="ECO:0000313" key="5">
    <source>
        <dbReference type="Proteomes" id="UP000254326"/>
    </source>
</evidence>
<organism evidence="4 5">
    <name type="scientific">Marinomonas piezotolerans</name>
    <dbReference type="NCBI Taxonomy" id="2213058"/>
    <lineage>
        <taxon>Bacteria</taxon>
        <taxon>Pseudomonadati</taxon>
        <taxon>Pseudomonadota</taxon>
        <taxon>Gammaproteobacteria</taxon>
        <taxon>Oceanospirillales</taxon>
        <taxon>Oceanospirillaceae</taxon>
        <taxon>Marinomonas</taxon>
    </lineage>
</organism>
<evidence type="ECO:0000259" key="2">
    <source>
        <dbReference type="PROSITE" id="PS50883"/>
    </source>
</evidence>
<evidence type="ECO:0000259" key="1">
    <source>
        <dbReference type="PROSITE" id="PS50113"/>
    </source>
</evidence>
<dbReference type="Pfam" id="PF00990">
    <property type="entry name" value="GGDEF"/>
    <property type="match status" value="1"/>
</dbReference>
<dbReference type="PANTHER" id="PTHR44757">
    <property type="entry name" value="DIGUANYLATE CYCLASE DGCP"/>
    <property type="match status" value="1"/>
</dbReference>
<dbReference type="InterPro" id="IPR052155">
    <property type="entry name" value="Biofilm_reg_signaling"/>
</dbReference>
<dbReference type="PROSITE" id="PS50883">
    <property type="entry name" value="EAL"/>
    <property type="match status" value="1"/>
</dbReference>
<dbReference type="SUPFAM" id="SSF55073">
    <property type="entry name" value="Nucleotide cyclase"/>
    <property type="match status" value="1"/>
</dbReference>
<dbReference type="SMART" id="SM00086">
    <property type="entry name" value="PAC"/>
    <property type="match status" value="3"/>
</dbReference>
<dbReference type="InterPro" id="IPR000160">
    <property type="entry name" value="GGDEF_dom"/>
</dbReference>
<comment type="caution">
    <text evidence="4">The sequence shown here is derived from an EMBL/GenBank/DDBJ whole genome shotgun (WGS) entry which is preliminary data.</text>
</comment>
<dbReference type="InterPro" id="IPR001610">
    <property type="entry name" value="PAC"/>
</dbReference>
<dbReference type="AlphaFoldDB" id="A0A370U7Z5"/>
<dbReference type="Gene3D" id="3.20.20.450">
    <property type="entry name" value="EAL domain"/>
    <property type="match status" value="1"/>
</dbReference>
<gene>
    <name evidence="4" type="ORF">DN730_12105</name>
</gene>